<gene>
    <name evidence="1" type="ORF">EWH08_03540</name>
</gene>
<sequence>MDKFENVVELAGRGHQFSVTPEWGMTANHPNRSVRRVLNLSTLPAAFSKQMNHLLTWETRQSKSLERPIRCSRIGIRSSTELAGHTPQTLPARRSAMT</sequence>
<evidence type="ECO:0000313" key="2">
    <source>
        <dbReference type="Proteomes" id="UP000292734"/>
    </source>
</evidence>
<dbReference type="EMBL" id="SEOM01000001">
    <property type="protein sequence ID" value="RYM03582.1"/>
    <property type="molecule type" value="Genomic_DNA"/>
</dbReference>
<proteinExistence type="predicted"/>
<comment type="caution">
    <text evidence="1">The sequence shown here is derived from an EMBL/GenBank/DDBJ whole genome shotgun (WGS) entry which is preliminary data.</text>
</comment>
<name>A0A4Q4JB49_9SPHN</name>
<protein>
    <submittedName>
        <fullName evidence="1">Uncharacterized protein</fullName>
    </submittedName>
</protein>
<evidence type="ECO:0000313" key="1">
    <source>
        <dbReference type="EMBL" id="RYM03582.1"/>
    </source>
</evidence>
<reference evidence="1 2" key="1">
    <citation type="submission" date="2019-02" db="EMBL/GenBank/DDBJ databases">
        <authorList>
            <person name="Feng G."/>
        </authorList>
    </citation>
    <scope>NUCLEOTIDE SEQUENCE [LARGE SCALE GENOMIC DNA]</scope>
    <source>
        <strain evidence="1 2">DSM 26779</strain>
    </source>
</reference>
<dbReference type="Proteomes" id="UP000292734">
    <property type="component" value="Unassembled WGS sequence"/>
</dbReference>
<accession>A0A4Q4JB49</accession>
<dbReference type="AlphaFoldDB" id="A0A4Q4JB49"/>
<organism evidence="1 2">
    <name type="scientific">Sphingobium indicum</name>
    <dbReference type="NCBI Taxonomy" id="332055"/>
    <lineage>
        <taxon>Bacteria</taxon>
        <taxon>Pseudomonadati</taxon>
        <taxon>Pseudomonadota</taxon>
        <taxon>Alphaproteobacteria</taxon>
        <taxon>Sphingomonadales</taxon>
        <taxon>Sphingomonadaceae</taxon>
        <taxon>Sphingobium</taxon>
    </lineage>
</organism>
<dbReference type="RefSeq" id="WP_148663244.1">
    <property type="nucleotide sequence ID" value="NZ_SEOM01000001.1"/>
</dbReference>